<dbReference type="EMBL" id="AMZH03017857">
    <property type="protein sequence ID" value="RRT42420.1"/>
    <property type="molecule type" value="Genomic_DNA"/>
</dbReference>
<sequence>MAESYGGCAAAAAWDEDVTRHTTLMGVELGSVVLDHLHLGYLIDCRSGDVASSEVLFW</sequence>
<gene>
    <name evidence="1" type="ORF">B296_00057140</name>
</gene>
<dbReference type="Proteomes" id="UP000287651">
    <property type="component" value="Unassembled WGS sequence"/>
</dbReference>
<evidence type="ECO:0000313" key="2">
    <source>
        <dbReference type="Proteomes" id="UP000287651"/>
    </source>
</evidence>
<comment type="caution">
    <text evidence="1">The sequence shown here is derived from an EMBL/GenBank/DDBJ whole genome shotgun (WGS) entry which is preliminary data.</text>
</comment>
<name>A0A426XSI8_ENSVE</name>
<feature type="non-terminal residue" evidence="1">
    <location>
        <position position="58"/>
    </location>
</feature>
<reference evidence="1 2" key="1">
    <citation type="journal article" date="2014" name="Agronomy (Basel)">
        <title>A Draft Genome Sequence for Ensete ventricosum, the Drought-Tolerant Tree Against Hunger.</title>
        <authorList>
            <person name="Harrison J."/>
            <person name="Moore K.A."/>
            <person name="Paszkiewicz K."/>
            <person name="Jones T."/>
            <person name="Grant M."/>
            <person name="Ambacheew D."/>
            <person name="Muzemil S."/>
            <person name="Studholme D.J."/>
        </authorList>
    </citation>
    <scope>NUCLEOTIDE SEQUENCE [LARGE SCALE GENOMIC DNA]</scope>
</reference>
<protein>
    <submittedName>
        <fullName evidence="1">Uncharacterized protein</fullName>
    </submittedName>
</protein>
<accession>A0A426XSI8</accession>
<proteinExistence type="predicted"/>
<evidence type="ECO:0000313" key="1">
    <source>
        <dbReference type="EMBL" id="RRT42420.1"/>
    </source>
</evidence>
<organism evidence="1 2">
    <name type="scientific">Ensete ventricosum</name>
    <name type="common">Abyssinian banana</name>
    <name type="synonym">Musa ensete</name>
    <dbReference type="NCBI Taxonomy" id="4639"/>
    <lineage>
        <taxon>Eukaryota</taxon>
        <taxon>Viridiplantae</taxon>
        <taxon>Streptophyta</taxon>
        <taxon>Embryophyta</taxon>
        <taxon>Tracheophyta</taxon>
        <taxon>Spermatophyta</taxon>
        <taxon>Magnoliopsida</taxon>
        <taxon>Liliopsida</taxon>
        <taxon>Zingiberales</taxon>
        <taxon>Musaceae</taxon>
        <taxon>Ensete</taxon>
    </lineage>
</organism>
<dbReference type="AlphaFoldDB" id="A0A426XSI8"/>